<feature type="transmembrane region" description="Helical" evidence="6">
    <location>
        <begin position="76"/>
        <end position="96"/>
    </location>
</feature>
<feature type="transmembrane region" description="Helical" evidence="6">
    <location>
        <begin position="51"/>
        <end position="69"/>
    </location>
</feature>
<dbReference type="eggNOG" id="COG2076">
    <property type="taxonomic scope" value="Bacteria"/>
</dbReference>
<proteinExistence type="predicted"/>
<dbReference type="HOGENOM" id="CLU_131462_2_2_3"/>
<evidence type="ECO:0000256" key="3">
    <source>
        <dbReference type="ARBA" id="ARBA00022692"/>
    </source>
</evidence>
<dbReference type="EMBL" id="CP001291">
    <property type="protein sequence ID" value="ACK72878.1"/>
    <property type="molecule type" value="Genomic_DNA"/>
</dbReference>
<dbReference type="InterPro" id="IPR000390">
    <property type="entry name" value="Small_drug/metabolite_transptr"/>
</dbReference>
<evidence type="ECO:0000256" key="5">
    <source>
        <dbReference type="ARBA" id="ARBA00023136"/>
    </source>
</evidence>
<dbReference type="PANTHER" id="PTHR30561:SF9">
    <property type="entry name" value="4-AMINO-4-DEOXY-L-ARABINOSE-PHOSPHOUNDECAPRENOL FLIPPASE SUBUNIT ARNF-RELATED"/>
    <property type="match status" value="1"/>
</dbReference>
<dbReference type="GO" id="GO:0022857">
    <property type="term" value="F:transmembrane transporter activity"/>
    <property type="evidence" value="ECO:0007669"/>
    <property type="project" value="InterPro"/>
</dbReference>
<keyword evidence="8" id="KW-1185">Reference proteome</keyword>
<name>B7KAA4_GLOC7</name>
<dbReference type="RefSeq" id="WP_015956462.1">
    <property type="nucleotide sequence ID" value="NC_011729.1"/>
</dbReference>
<comment type="subcellular location">
    <subcellularLocation>
        <location evidence="1">Cell membrane</location>
        <topology evidence="1">Multi-pass membrane protein</topology>
    </subcellularLocation>
</comment>
<dbReference type="KEGG" id="cyc:PCC7424_4515"/>
<evidence type="ECO:0000256" key="1">
    <source>
        <dbReference type="ARBA" id="ARBA00004651"/>
    </source>
</evidence>
<dbReference type="InterPro" id="IPR037185">
    <property type="entry name" value="EmrE-like"/>
</dbReference>
<dbReference type="SUPFAM" id="SSF103481">
    <property type="entry name" value="Multidrug resistance efflux transporter EmrE"/>
    <property type="match status" value="1"/>
</dbReference>
<evidence type="ECO:0000313" key="7">
    <source>
        <dbReference type="EMBL" id="ACK72878.1"/>
    </source>
</evidence>
<accession>B7KAA4</accession>
<sequence>MNAQELGLLFFSVLVSVTGQFFLKIGALKLGKVNADNVMTHILNIALTPELLLGLFCYGLGAVAYILLLTRVNLSVVGPSASLIYVFSVLMGYFLFKETIPVYRLFGIGFIVCGVILVVWQPR</sequence>
<dbReference type="STRING" id="65393.PCC7424_4515"/>
<evidence type="ECO:0000256" key="2">
    <source>
        <dbReference type="ARBA" id="ARBA00022475"/>
    </source>
</evidence>
<dbReference type="Gene3D" id="1.10.3730.20">
    <property type="match status" value="1"/>
</dbReference>
<dbReference type="GO" id="GO:0005886">
    <property type="term" value="C:plasma membrane"/>
    <property type="evidence" value="ECO:0007669"/>
    <property type="project" value="UniProtKB-SubCell"/>
</dbReference>
<evidence type="ECO:0000256" key="4">
    <source>
        <dbReference type="ARBA" id="ARBA00022989"/>
    </source>
</evidence>
<dbReference type="AlphaFoldDB" id="B7KAA4"/>
<gene>
    <name evidence="7" type="ordered locus">PCC7424_4515</name>
</gene>
<dbReference type="OrthoDB" id="531587at2"/>
<dbReference type="Pfam" id="PF10639">
    <property type="entry name" value="TMEM234"/>
    <property type="match status" value="1"/>
</dbReference>
<dbReference type="Proteomes" id="UP000002384">
    <property type="component" value="Chromosome"/>
</dbReference>
<feature type="transmembrane region" description="Helical" evidence="6">
    <location>
        <begin position="102"/>
        <end position="120"/>
    </location>
</feature>
<dbReference type="InterPro" id="IPR018908">
    <property type="entry name" value="TMEM234"/>
</dbReference>
<evidence type="ECO:0000256" key="6">
    <source>
        <dbReference type="SAM" id="Phobius"/>
    </source>
</evidence>
<keyword evidence="2" id="KW-1003">Cell membrane</keyword>
<keyword evidence="4 6" id="KW-1133">Transmembrane helix</keyword>
<protein>
    <submittedName>
        <fullName evidence="7">Transporter protein</fullName>
    </submittedName>
</protein>
<evidence type="ECO:0000313" key="8">
    <source>
        <dbReference type="Proteomes" id="UP000002384"/>
    </source>
</evidence>
<organism evidence="7 8">
    <name type="scientific">Gloeothece citriformis (strain PCC 7424)</name>
    <name type="common">Cyanothece sp. (strain PCC 7424)</name>
    <dbReference type="NCBI Taxonomy" id="65393"/>
    <lineage>
        <taxon>Bacteria</taxon>
        <taxon>Bacillati</taxon>
        <taxon>Cyanobacteriota</taxon>
        <taxon>Cyanophyceae</taxon>
        <taxon>Oscillatoriophycideae</taxon>
        <taxon>Chroococcales</taxon>
        <taxon>Aphanothecaceae</taxon>
        <taxon>Gloeothece</taxon>
        <taxon>Gloeothece citriformis</taxon>
    </lineage>
</organism>
<dbReference type="PANTHER" id="PTHR30561">
    <property type="entry name" value="SMR FAMILY PROTON-DEPENDENT DRUG EFFLUX TRANSPORTER SUGE"/>
    <property type="match status" value="1"/>
</dbReference>
<keyword evidence="5 6" id="KW-0472">Membrane</keyword>
<reference evidence="8" key="1">
    <citation type="journal article" date="2011" name="MBio">
        <title>Novel metabolic attributes of the genus Cyanothece, comprising a group of unicellular nitrogen-fixing Cyanobacteria.</title>
        <authorList>
            <person name="Bandyopadhyay A."/>
            <person name="Elvitigala T."/>
            <person name="Welsh E."/>
            <person name="Stockel J."/>
            <person name="Liberton M."/>
            <person name="Min H."/>
            <person name="Sherman L.A."/>
            <person name="Pakrasi H.B."/>
        </authorList>
    </citation>
    <scope>NUCLEOTIDE SEQUENCE [LARGE SCALE GENOMIC DNA]</scope>
    <source>
        <strain evidence="8">PCC 7424</strain>
    </source>
</reference>
<keyword evidence="3 6" id="KW-0812">Transmembrane</keyword>